<dbReference type="STRING" id="1891926.Fuma_00458"/>
<dbReference type="InterPro" id="IPR019734">
    <property type="entry name" value="TPR_rpt"/>
</dbReference>
<dbReference type="Gene3D" id="1.25.40.10">
    <property type="entry name" value="Tetratricopeptide repeat domain"/>
    <property type="match status" value="2"/>
</dbReference>
<name>A0A1P8W9Y3_9PLAN</name>
<accession>A0A1P8W9Y3</accession>
<dbReference type="InterPro" id="IPR028994">
    <property type="entry name" value="Integrin_alpha_N"/>
</dbReference>
<dbReference type="KEGG" id="fmr:Fuma_00458"/>
<dbReference type="Gene3D" id="2.130.10.130">
    <property type="entry name" value="Integrin alpha, N-terminal"/>
    <property type="match status" value="2"/>
</dbReference>
<sequence length="978" mass="106049">MSKVLPTISRWWILLAMTAGVVFIVTALQQRPVTIDDANAAVHRARRMAEAGDIQSATEIVQNVLESDSNHDEALLLLGQLQWNQKQPSAFELWQRIPDSAVVAAKARYFEGSAYLDQRNAVAAESHLRRAVELQPQFLAPLEMLTELFAVQRRASDLRWAITHIEQCRPLSPRELAMDVLAGGALHPPEPAIAYLDEFLRVNSDDTFSLAGKAWFLRDQGQYEDAFDLLRDCEMNSACTTARLTLARDLGNTGLAARITLDVNPEDDFDVETLHALGAVFCDTNQYKPAVNFLAAAIKQGCLHPSAYQKLALSLQKDGSNAAAGLAASAAAAADELERDAYLVLRGHPSPQLMAEKMRQVASHLAKLGQTHQAKQWQRAASVYFVSPTASEDAAGAKSDALFECLSSSPSRPTITDSVREVLAEFAADAKPRSSDSNTPVSAPLPIRFADQTLTAGLEFQYENGGTGKKLIIESIGGGVGVIDFDADGWPDLFFPQGGSLPGNDGLSPSDRGDKLFRNRGDGTFQDVTEEAGIDDNSYGLGCTVSDFDNDGDADIFVANAGTNLLWINNGDATFTGTWLPESSTELSASIGVADFNGDGNGDLFVVNYVRDWHRLCQNGQGNFSTCMPIELPAAPDQILVNSGTGSFVIDERSIQSPAVAHRGLGLVTQDFDGDGRCDVYVANDGTANQLFLNSADSDDDHYFQLADMAMPLGCAVSEAGRTEAGMGIAVGDFDNNDLADIFVTNFYQEANRLYLMSESGTYVDSSTPWKITASSLSWLGFGVQTADWNLDGVADLFVTNGDIDDYSHTNRPWKMPSQVFAGAAGSHFVDVSESAGDCFQQRSLGRGVATIDYNRDGLMDIVVVHQDRPATLLKNESQAQPYFSLKLAGVISTRDAVATQATLQQKNRQQTQWRQGSHGFMSSNDTQLIFAIPATGPPVKLEVKWPTGDVFEVDVLNIGEASEYLLNEGRSLLRRLP</sequence>
<feature type="repeat" description="TPR" evidence="2">
    <location>
        <begin position="105"/>
        <end position="138"/>
    </location>
</feature>
<dbReference type="Proteomes" id="UP000187735">
    <property type="component" value="Chromosome"/>
</dbReference>
<evidence type="ECO:0000256" key="3">
    <source>
        <dbReference type="SAM" id="Phobius"/>
    </source>
</evidence>
<evidence type="ECO:0000256" key="1">
    <source>
        <dbReference type="ARBA" id="ARBA00022729"/>
    </source>
</evidence>
<gene>
    <name evidence="5" type="ORF">Fuma_00458</name>
</gene>
<dbReference type="RefSeq" id="WP_077022708.1">
    <property type="nucleotide sequence ID" value="NZ_CP017641.1"/>
</dbReference>
<dbReference type="InterPro" id="IPR027039">
    <property type="entry name" value="Crtac1"/>
</dbReference>
<keyword evidence="3" id="KW-1133">Transmembrane helix</keyword>
<feature type="domain" description="ASPIC/UnbV" evidence="4">
    <location>
        <begin position="897"/>
        <end position="952"/>
    </location>
</feature>
<dbReference type="PANTHER" id="PTHR16026">
    <property type="entry name" value="CARTILAGE ACIDIC PROTEIN 1"/>
    <property type="match status" value="1"/>
</dbReference>
<organism evidence="5 6">
    <name type="scientific">Fuerstiella marisgermanici</name>
    <dbReference type="NCBI Taxonomy" id="1891926"/>
    <lineage>
        <taxon>Bacteria</taxon>
        <taxon>Pseudomonadati</taxon>
        <taxon>Planctomycetota</taxon>
        <taxon>Planctomycetia</taxon>
        <taxon>Planctomycetales</taxon>
        <taxon>Planctomycetaceae</taxon>
        <taxon>Fuerstiella</taxon>
    </lineage>
</organism>
<dbReference type="OrthoDB" id="5287961at2"/>
<evidence type="ECO:0000313" key="6">
    <source>
        <dbReference type="Proteomes" id="UP000187735"/>
    </source>
</evidence>
<evidence type="ECO:0000256" key="2">
    <source>
        <dbReference type="PROSITE-ProRule" id="PRU00339"/>
    </source>
</evidence>
<proteinExistence type="predicted"/>
<dbReference type="EMBL" id="CP017641">
    <property type="protein sequence ID" value="APZ90874.1"/>
    <property type="molecule type" value="Genomic_DNA"/>
</dbReference>
<keyword evidence="3" id="KW-0812">Transmembrane</keyword>
<reference evidence="5 6" key="1">
    <citation type="journal article" date="2016" name="Front. Microbiol.">
        <title>Fuerstia marisgermanicae gen. nov., sp. nov., an Unusual Member of the Phylum Planctomycetes from the German Wadden Sea.</title>
        <authorList>
            <person name="Kohn T."/>
            <person name="Heuer A."/>
            <person name="Jogler M."/>
            <person name="Vollmers J."/>
            <person name="Boedeker C."/>
            <person name="Bunk B."/>
            <person name="Rast P."/>
            <person name="Borchert D."/>
            <person name="Glockner I."/>
            <person name="Freese H.M."/>
            <person name="Klenk H.P."/>
            <person name="Overmann J."/>
            <person name="Kaster A.K."/>
            <person name="Rohde M."/>
            <person name="Wiegand S."/>
            <person name="Jogler C."/>
        </authorList>
    </citation>
    <scope>NUCLEOTIDE SEQUENCE [LARGE SCALE GENOMIC DNA]</scope>
    <source>
        <strain evidence="5 6">NH11</strain>
    </source>
</reference>
<keyword evidence="6" id="KW-1185">Reference proteome</keyword>
<keyword evidence="5" id="KW-0449">Lipoprotein</keyword>
<keyword evidence="1" id="KW-0732">Signal</keyword>
<evidence type="ECO:0000313" key="5">
    <source>
        <dbReference type="EMBL" id="APZ90874.1"/>
    </source>
</evidence>
<dbReference type="SUPFAM" id="SSF69318">
    <property type="entry name" value="Integrin alpha N-terminal domain"/>
    <property type="match status" value="1"/>
</dbReference>
<protein>
    <submittedName>
        <fullName evidence="5">Putative PEP-CTERM system TPR-repeat lipoprotein</fullName>
    </submittedName>
</protein>
<dbReference type="PANTHER" id="PTHR16026:SF0">
    <property type="entry name" value="CARTILAGE ACIDIC PROTEIN 1"/>
    <property type="match status" value="1"/>
</dbReference>
<dbReference type="InterPro" id="IPR011519">
    <property type="entry name" value="UnbV_ASPIC"/>
</dbReference>
<dbReference type="Pfam" id="PF13517">
    <property type="entry name" value="FG-GAP_3"/>
    <property type="match status" value="2"/>
</dbReference>
<dbReference type="InterPro" id="IPR011990">
    <property type="entry name" value="TPR-like_helical_dom_sf"/>
</dbReference>
<dbReference type="PROSITE" id="PS50005">
    <property type="entry name" value="TPR"/>
    <property type="match status" value="1"/>
</dbReference>
<feature type="transmembrane region" description="Helical" evidence="3">
    <location>
        <begin position="12"/>
        <end position="29"/>
    </location>
</feature>
<dbReference type="SUPFAM" id="SSF48452">
    <property type="entry name" value="TPR-like"/>
    <property type="match status" value="2"/>
</dbReference>
<dbReference type="AlphaFoldDB" id="A0A1P8W9Y3"/>
<dbReference type="InterPro" id="IPR013517">
    <property type="entry name" value="FG-GAP"/>
</dbReference>
<dbReference type="Pfam" id="PF07593">
    <property type="entry name" value="UnbV_ASPIC"/>
    <property type="match status" value="1"/>
</dbReference>
<evidence type="ECO:0000259" key="4">
    <source>
        <dbReference type="Pfam" id="PF07593"/>
    </source>
</evidence>
<keyword evidence="2" id="KW-0802">TPR repeat</keyword>
<keyword evidence="3" id="KW-0472">Membrane</keyword>